<reference evidence="13 14" key="1">
    <citation type="submission" date="2019-03" db="EMBL/GenBank/DDBJ databases">
        <title>Metabolic potential of uncultured bacteria and archaea associated with petroleum seepage in deep-sea sediments.</title>
        <authorList>
            <person name="Dong X."/>
            <person name="Hubert C."/>
        </authorList>
    </citation>
    <scope>NUCLEOTIDE SEQUENCE [LARGE SCALE GENOMIC DNA]</scope>
    <source>
        <strain evidence="13">E44_bin18</strain>
    </source>
</reference>
<dbReference type="Gene3D" id="3.30.450.40">
    <property type="match status" value="1"/>
</dbReference>
<dbReference type="InterPro" id="IPR000014">
    <property type="entry name" value="PAS"/>
</dbReference>
<dbReference type="CDD" id="cd00082">
    <property type="entry name" value="HisKA"/>
    <property type="match status" value="1"/>
</dbReference>
<dbReference type="InterPro" id="IPR013656">
    <property type="entry name" value="PAS_4"/>
</dbReference>
<evidence type="ECO:0000256" key="9">
    <source>
        <dbReference type="SAM" id="MobiDB-lite"/>
    </source>
</evidence>
<dbReference type="SMART" id="SM00387">
    <property type="entry name" value="HATPase_c"/>
    <property type="match status" value="1"/>
</dbReference>
<comment type="catalytic activity">
    <reaction evidence="1">
        <text>ATP + protein L-histidine = ADP + protein N-phospho-L-histidine.</text>
        <dbReference type="EC" id="2.7.13.3"/>
    </reaction>
</comment>
<dbReference type="InterPro" id="IPR029016">
    <property type="entry name" value="GAF-like_dom_sf"/>
</dbReference>
<evidence type="ECO:0000313" key="13">
    <source>
        <dbReference type="EMBL" id="TET45564.1"/>
    </source>
</evidence>
<feature type="domain" description="PAS" evidence="11">
    <location>
        <begin position="351"/>
        <end position="403"/>
    </location>
</feature>
<dbReference type="AlphaFoldDB" id="A0A523USQ4"/>
<dbReference type="PROSITE" id="PS50112">
    <property type="entry name" value="PAS"/>
    <property type="match status" value="2"/>
</dbReference>
<dbReference type="InterPro" id="IPR035965">
    <property type="entry name" value="PAS-like_dom_sf"/>
</dbReference>
<dbReference type="SMART" id="SM00388">
    <property type="entry name" value="HisKA"/>
    <property type="match status" value="1"/>
</dbReference>
<keyword evidence="3" id="KW-0597">Phosphoprotein</keyword>
<dbReference type="SMART" id="SM00091">
    <property type="entry name" value="PAS"/>
    <property type="match status" value="3"/>
</dbReference>
<dbReference type="InterPro" id="IPR036890">
    <property type="entry name" value="HATPase_C_sf"/>
</dbReference>
<evidence type="ECO:0000259" key="11">
    <source>
        <dbReference type="PROSITE" id="PS50112"/>
    </source>
</evidence>
<dbReference type="PANTHER" id="PTHR43065">
    <property type="entry name" value="SENSOR HISTIDINE KINASE"/>
    <property type="match status" value="1"/>
</dbReference>
<dbReference type="InterPro" id="IPR036097">
    <property type="entry name" value="HisK_dim/P_sf"/>
</dbReference>
<keyword evidence="6" id="KW-0418">Kinase</keyword>
<dbReference type="InterPro" id="IPR001610">
    <property type="entry name" value="PAC"/>
</dbReference>
<dbReference type="NCBIfam" id="TIGR00229">
    <property type="entry name" value="sensory_box"/>
    <property type="match status" value="3"/>
</dbReference>
<keyword evidence="5" id="KW-0547">Nucleotide-binding</keyword>
<keyword evidence="8" id="KW-0902">Two-component regulatory system</keyword>
<dbReference type="CDD" id="cd00130">
    <property type="entry name" value="PAS"/>
    <property type="match status" value="3"/>
</dbReference>
<evidence type="ECO:0000256" key="2">
    <source>
        <dbReference type="ARBA" id="ARBA00012438"/>
    </source>
</evidence>
<dbReference type="InterPro" id="IPR000700">
    <property type="entry name" value="PAS-assoc_C"/>
</dbReference>
<dbReference type="EC" id="2.7.13.3" evidence="2"/>
<evidence type="ECO:0000256" key="5">
    <source>
        <dbReference type="ARBA" id="ARBA00022741"/>
    </source>
</evidence>
<dbReference type="Pfam" id="PF13188">
    <property type="entry name" value="PAS_8"/>
    <property type="match status" value="1"/>
</dbReference>
<dbReference type="Pfam" id="PF02518">
    <property type="entry name" value="HATPase_c"/>
    <property type="match status" value="1"/>
</dbReference>
<dbReference type="SUPFAM" id="SSF55785">
    <property type="entry name" value="PYP-like sensor domain (PAS domain)"/>
    <property type="match status" value="3"/>
</dbReference>
<sequence>MGKEKARKSDIVDELFRIIDEAESRSSRAEYRQTKDWLALVIRILGRLNCTDEGSEPVEDIVGLLKSFTGFESVDLRLREGEGDASIGRTESLSPTQSQLTSTNGGKGVDSNPERTPHVECLFTTIISGETDSSLPFFTERGSFWANSRSDCLSAFSARGLHGQCDDEGYESLALIPVHSDQELIGVLELKDPHPNRLDLTMVRFLENIGVSIGIALARTHAREALEISQEKWRSLVDNAPNIIMIADRDGAIEFVNRATPSGRPEEGRGENIYDYISPEYQREAKEVIRQAFETGEWGRYESEVAVPRRGLSWYVTEVSPIKHCGQVVAVTLITTDITDLKKAEETVRLADAELRQIFNTAADGMRVIDKDFSVVRVNRTFATLASTTEDDAVGKKCYQVLHGPLCHTPGCVLRRILGGEERVEWEGEKERKDGSRIPCILTATPFRGPDGDLVGIVENFRDISERSRAERVLRESEARYKTLFETAAEGILISDIQTRKFKYANPAVCRMLGFDLEELENMLVDDIHPREFLGHVLAEFEAGARGEKTFAPDIPCLRKDGTVVYADTSTVKASIDGKECNIGFFTDITERKKAEKEKATMEAQLRQAQKMEAVGRLAGGMAHDFNNLLTAIRGYSDLALMKLSRDGPACQDVEHVREASIRAAKLTEQLLLFSRPRPMVFKPLNLNKTISGLLNMLKRVIGENVSVITDLDPVLRTVHADVGHMEQIVMNMVVNAKDAMSEGGEITIKTENVEIDQDYCKTHSDARTGEFVCVSVGDTGVGMDNWTISHVFEPFFTTKDRKKGTGLGLSVAYGIVRQHKGWIDVESAPGQGSTFRICLPSSLQKGKEESKDTSSNQAYRRKAAG</sequence>
<dbReference type="PROSITE" id="PS50109">
    <property type="entry name" value="HIS_KIN"/>
    <property type="match status" value="1"/>
</dbReference>
<dbReference type="Gene3D" id="3.30.450.20">
    <property type="entry name" value="PAS domain"/>
    <property type="match status" value="3"/>
</dbReference>
<dbReference type="Gene3D" id="3.30.565.10">
    <property type="entry name" value="Histidine kinase-like ATPase, C-terminal domain"/>
    <property type="match status" value="1"/>
</dbReference>
<dbReference type="GO" id="GO:0005524">
    <property type="term" value="F:ATP binding"/>
    <property type="evidence" value="ECO:0007669"/>
    <property type="project" value="UniProtKB-KW"/>
</dbReference>
<comment type="caution">
    <text evidence="13">The sequence shown here is derived from an EMBL/GenBank/DDBJ whole genome shotgun (WGS) entry which is preliminary data.</text>
</comment>
<feature type="compositionally biased region" description="Low complexity" evidence="9">
    <location>
        <begin position="90"/>
        <end position="103"/>
    </location>
</feature>
<dbReference type="SUPFAM" id="SSF47384">
    <property type="entry name" value="Homodimeric domain of signal transducing histidine kinase"/>
    <property type="match status" value="1"/>
</dbReference>
<feature type="region of interest" description="Disordered" evidence="9">
    <location>
        <begin position="85"/>
        <end position="115"/>
    </location>
</feature>
<dbReference type="PROSITE" id="PS50113">
    <property type="entry name" value="PAC"/>
    <property type="match status" value="1"/>
</dbReference>
<dbReference type="SUPFAM" id="SSF55781">
    <property type="entry name" value="GAF domain-like"/>
    <property type="match status" value="1"/>
</dbReference>
<dbReference type="PANTHER" id="PTHR43065:SF46">
    <property type="entry name" value="C4-DICARBOXYLATE TRANSPORT SENSOR PROTEIN DCTB"/>
    <property type="match status" value="1"/>
</dbReference>
<dbReference type="InterPro" id="IPR003594">
    <property type="entry name" value="HATPase_dom"/>
</dbReference>
<dbReference type="EMBL" id="SOJN01000080">
    <property type="protein sequence ID" value="TET45564.1"/>
    <property type="molecule type" value="Genomic_DNA"/>
</dbReference>
<evidence type="ECO:0000256" key="6">
    <source>
        <dbReference type="ARBA" id="ARBA00022777"/>
    </source>
</evidence>
<proteinExistence type="predicted"/>
<evidence type="ECO:0000256" key="7">
    <source>
        <dbReference type="ARBA" id="ARBA00022840"/>
    </source>
</evidence>
<dbReference type="Gene3D" id="1.10.287.130">
    <property type="match status" value="1"/>
</dbReference>
<evidence type="ECO:0000259" key="10">
    <source>
        <dbReference type="PROSITE" id="PS50109"/>
    </source>
</evidence>
<evidence type="ECO:0000256" key="3">
    <source>
        <dbReference type="ARBA" id="ARBA00022553"/>
    </source>
</evidence>
<dbReference type="Pfam" id="PF00512">
    <property type="entry name" value="HisKA"/>
    <property type="match status" value="1"/>
</dbReference>
<dbReference type="GO" id="GO:0000155">
    <property type="term" value="F:phosphorelay sensor kinase activity"/>
    <property type="evidence" value="ECO:0007669"/>
    <property type="project" value="InterPro"/>
</dbReference>
<dbReference type="Proteomes" id="UP000315525">
    <property type="component" value="Unassembled WGS sequence"/>
</dbReference>
<feature type="domain" description="Histidine kinase" evidence="10">
    <location>
        <begin position="621"/>
        <end position="844"/>
    </location>
</feature>
<feature type="domain" description="PAC" evidence="12">
    <location>
        <begin position="424"/>
        <end position="476"/>
    </location>
</feature>
<dbReference type="InterPro" id="IPR003661">
    <property type="entry name" value="HisK_dim/P_dom"/>
</dbReference>
<name>A0A523USQ4_UNCT6</name>
<dbReference type="SMART" id="SM00086">
    <property type="entry name" value="PAC"/>
    <property type="match status" value="2"/>
</dbReference>
<feature type="domain" description="PAS" evidence="11">
    <location>
        <begin position="477"/>
        <end position="532"/>
    </location>
</feature>
<evidence type="ECO:0000256" key="1">
    <source>
        <dbReference type="ARBA" id="ARBA00000085"/>
    </source>
</evidence>
<gene>
    <name evidence="13" type="ORF">E3J62_07335</name>
</gene>
<dbReference type="InterPro" id="IPR004358">
    <property type="entry name" value="Sig_transdc_His_kin-like_C"/>
</dbReference>
<dbReference type="Pfam" id="PF08448">
    <property type="entry name" value="PAS_4"/>
    <property type="match status" value="2"/>
</dbReference>
<dbReference type="SUPFAM" id="SSF55874">
    <property type="entry name" value="ATPase domain of HSP90 chaperone/DNA topoisomerase II/histidine kinase"/>
    <property type="match status" value="1"/>
</dbReference>
<dbReference type="InterPro" id="IPR005467">
    <property type="entry name" value="His_kinase_dom"/>
</dbReference>
<keyword evidence="4" id="KW-0808">Transferase</keyword>
<feature type="region of interest" description="Disordered" evidence="9">
    <location>
        <begin position="844"/>
        <end position="866"/>
    </location>
</feature>
<accession>A0A523USQ4</accession>
<evidence type="ECO:0000313" key="14">
    <source>
        <dbReference type="Proteomes" id="UP000315525"/>
    </source>
</evidence>
<evidence type="ECO:0000256" key="4">
    <source>
        <dbReference type="ARBA" id="ARBA00022679"/>
    </source>
</evidence>
<dbReference type="PRINTS" id="PR00344">
    <property type="entry name" value="BCTRLSENSOR"/>
</dbReference>
<evidence type="ECO:0000256" key="8">
    <source>
        <dbReference type="ARBA" id="ARBA00023012"/>
    </source>
</evidence>
<organism evidence="13 14">
    <name type="scientific">candidate division TA06 bacterium</name>
    <dbReference type="NCBI Taxonomy" id="2250710"/>
    <lineage>
        <taxon>Bacteria</taxon>
        <taxon>Bacteria division TA06</taxon>
    </lineage>
</organism>
<keyword evidence="7" id="KW-0067">ATP-binding</keyword>
<evidence type="ECO:0000259" key="12">
    <source>
        <dbReference type="PROSITE" id="PS50113"/>
    </source>
</evidence>
<protein>
    <recommendedName>
        <fullName evidence="2">histidine kinase</fullName>
        <ecNumber evidence="2">2.7.13.3</ecNumber>
    </recommendedName>
</protein>